<evidence type="ECO:0000259" key="8">
    <source>
        <dbReference type="PROSITE" id="PS51935"/>
    </source>
</evidence>
<evidence type="ECO:0000256" key="1">
    <source>
        <dbReference type="ARBA" id="ARBA00007074"/>
    </source>
</evidence>
<keyword evidence="10" id="KW-1185">Reference proteome</keyword>
<evidence type="ECO:0000256" key="4">
    <source>
        <dbReference type="ARBA" id="ARBA00022807"/>
    </source>
</evidence>
<dbReference type="InterPro" id="IPR000064">
    <property type="entry name" value="NLP_P60_dom"/>
</dbReference>
<feature type="coiled-coil region" evidence="5">
    <location>
        <begin position="53"/>
        <end position="83"/>
    </location>
</feature>
<comment type="caution">
    <text evidence="9">The sequence shown here is derived from an EMBL/GenBank/DDBJ whole genome shotgun (WGS) entry which is preliminary data.</text>
</comment>
<keyword evidence="7" id="KW-0732">Signal</keyword>
<proteinExistence type="inferred from homology"/>
<feature type="signal peptide" evidence="7">
    <location>
        <begin position="1"/>
        <end position="25"/>
    </location>
</feature>
<feature type="region of interest" description="Disordered" evidence="6">
    <location>
        <begin position="193"/>
        <end position="242"/>
    </location>
</feature>
<evidence type="ECO:0000313" key="9">
    <source>
        <dbReference type="EMBL" id="MDT0341598.1"/>
    </source>
</evidence>
<protein>
    <submittedName>
        <fullName evidence="9">NlpC/P60 family protein</fullName>
    </submittedName>
</protein>
<dbReference type="EMBL" id="JAVREL010000001">
    <property type="protein sequence ID" value="MDT0341598.1"/>
    <property type="molecule type" value="Genomic_DNA"/>
</dbReference>
<dbReference type="PANTHER" id="PTHR47359">
    <property type="entry name" value="PEPTIDOGLYCAN DL-ENDOPEPTIDASE CWLO"/>
    <property type="match status" value="1"/>
</dbReference>
<keyword evidence="3" id="KW-0378">Hydrolase</keyword>
<dbReference type="InterPro" id="IPR038765">
    <property type="entry name" value="Papain-like_cys_pep_sf"/>
</dbReference>
<gene>
    <name evidence="9" type="ORF">RM590_02915</name>
</gene>
<keyword evidence="4" id="KW-0788">Thiol protease</keyword>
<dbReference type="Proteomes" id="UP001183246">
    <property type="component" value="Unassembled WGS sequence"/>
</dbReference>
<reference evidence="10" key="1">
    <citation type="submission" date="2023-07" db="EMBL/GenBank/DDBJ databases">
        <title>30 novel species of actinomycetes from the DSMZ collection.</title>
        <authorList>
            <person name="Nouioui I."/>
        </authorList>
    </citation>
    <scope>NUCLEOTIDE SEQUENCE [LARGE SCALE GENOMIC DNA]</scope>
    <source>
        <strain evidence="10">DSM 44938</strain>
    </source>
</reference>
<evidence type="ECO:0000256" key="3">
    <source>
        <dbReference type="ARBA" id="ARBA00022801"/>
    </source>
</evidence>
<sequence length="347" mass="36434">MTRATLTCAVAALALVAVPAPPAAAEPDAEPGRGTGALLAELRTLHRETGAANEAYNETAQRLRAQREETAELTKRLAATRTELADARDLAGAVARAQYRGGGVSLPPALRLLTGQDPDRALHDQTVARRAARAQVAEIERLARGEREADDLAAAARKALDAEQTLAEEQRRRRDEVHRRLDEVAALLAGLSPAEAAELDAPEEERAASAAPRGTADDGEPPRTADDGEPPSPAGARAADWARGQVGKPYAWGADGPDAFDAAGLTAAAWDHAGRTIPRSSTGQWEELPRVPLDALRPGDVVLYFDDATHVGLYAGDGQVVHAPHPGAEVTLAPLDVHPPLGAVRPA</sequence>
<dbReference type="Gene3D" id="3.90.1720.10">
    <property type="entry name" value="endopeptidase domain like (from Nostoc punctiforme)"/>
    <property type="match status" value="1"/>
</dbReference>
<dbReference type="SUPFAM" id="SSF54001">
    <property type="entry name" value="Cysteine proteinases"/>
    <property type="match status" value="1"/>
</dbReference>
<dbReference type="PANTHER" id="PTHR47359:SF3">
    <property type="entry name" value="NLP_P60 DOMAIN-CONTAINING PROTEIN-RELATED"/>
    <property type="match status" value="1"/>
</dbReference>
<dbReference type="RefSeq" id="WP_311702720.1">
    <property type="nucleotide sequence ID" value="NZ_JAVREL010000001.1"/>
</dbReference>
<organism evidence="9 10">
    <name type="scientific">Streptomyces litchfieldiae</name>
    <dbReference type="NCBI Taxonomy" id="3075543"/>
    <lineage>
        <taxon>Bacteria</taxon>
        <taxon>Bacillati</taxon>
        <taxon>Actinomycetota</taxon>
        <taxon>Actinomycetes</taxon>
        <taxon>Kitasatosporales</taxon>
        <taxon>Streptomycetaceae</taxon>
        <taxon>Streptomyces</taxon>
    </lineage>
</organism>
<evidence type="ECO:0000256" key="7">
    <source>
        <dbReference type="SAM" id="SignalP"/>
    </source>
</evidence>
<comment type="similarity">
    <text evidence="1">Belongs to the peptidase C40 family.</text>
</comment>
<dbReference type="PROSITE" id="PS51935">
    <property type="entry name" value="NLPC_P60"/>
    <property type="match status" value="1"/>
</dbReference>
<dbReference type="Pfam" id="PF00877">
    <property type="entry name" value="NLPC_P60"/>
    <property type="match status" value="1"/>
</dbReference>
<evidence type="ECO:0000256" key="6">
    <source>
        <dbReference type="SAM" id="MobiDB-lite"/>
    </source>
</evidence>
<evidence type="ECO:0000256" key="2">
    <source>
        <dbReference type="ARBA" id="ARBA00022670"/>
    </source>
</evidence>
<feature type="chain" id="PRO_5046000038" evidence="7">
    <location>
        <begin position="26"/>
        <end position="347"/>
    </location>
</feature>
<evidence type="ECO:0000313" key="10">
    <source>
        <dbReference type="Proteomes" id="UP001183246"/>
    </source>
</evidence>
<dbReference type="InterPro" id="IPR051794">
    <property type="entry name" value="PG_Endopeptidase_C40"/>
</dbReference>
<keyword evidence="5" id="KW-0175">Coiled coil</keyword>
<accession>A0ABU2MJ24</accession>
<evidence type="ECO:0000256" key="5">
    <source>
        <dbReference type="SAM" id="Coils"/>
    </source>
</evidence>
<name>A0ABU2MJ24_9ACTN</name>
<keyword evidence="2" id="KW-0645">Protease</keyword>
<feature type="domain" description="NlpC/P60" evidence="8">
    <location>
        <begin position="232"/>
        <end position="347"/>
    </location>
</feature>